<keyword evidence="1" id="KW-0534">Nitrate assimilation</keyword>
<name>A0AA35YQT5_LACSI</name>
<comment type="function">
    <text evidence="1">Involved in nitrate transport.</text>
</comment>
<accession>A0AA35YQT5</accession>
<dbReference type="GO" id="GO:0005886">
    <property type="term" value="C:plasma membrane"/>
    <property type="evidence" value="ECO:0007669"/>
    <property type="project" value="UniProtKB-UniRule"/>
</dbReference>
<dbReference type="PIRSF" id="PIRSF012939">
    <property type="entry name" value="Transpt_NO3_Nar2"/>
    <property type="match status" value="1"/>
</dbReference>
<keyword evidence="1" id="KW-1133">Transmembrane helix</keyword>
<feature type="chain" id="PRO_5041501344" description="High-affinity nitrate transporter" evidence="1">
    <location>
        <begin position="22"/>
        <end position="204"/>
    </location>
</feature>
<dbReference type="PANTHER" id="PTHR34806:SF10">
    <property type="entry name" value="HIGH-AFFINITY NITRATE TRANSPORTER"/>
    <property type="match status" value="1"/>
</dbReference>
<dbReference type="Proteomes" id="UP001177003">
    <property type="component" value="Chromosome 4"/>
</dbReference>
<comment type="similarity">
    <text evidence="1">Belongs to the NAR2 family.</text>
</comment>
<dbReference type="PANTHER" id="PTHR34806">
    <property type="entry name" value="HIGH-AFFINITY NITRATE TRANSPORTER 3.2"/>
    <property type="match status" value="1"/>
</dbReference>
<keyword evidence="1" id="KW-0472">Membrane</keyword>
<evidence type="ECO:0000313" key="2">
    <source>
        <dbReference type="EMBL" id="CAI9278252.1"/>
    </source>
</evidence>
<gene>
    <name evidence="2" type="ORF">LSALG_LOCUS18133</name>
</gene>
<feature type="transmembrane region" description="Helical" evidence="1">
    <location>
        <begin position="176"/>
        <end position="195"/>
    </location>
</feature>
<keyword evidence="1" id="KW-0732">Signal</keyword>
<evidence type="ECO:0000313" key="3">
    <source>
        <dbReference type="Proteomes" id="UP001177003"/>
    </source>
</evidence>
<keyword evidence="1" id="KW-1003">Cell membrane</keyword>
<organism evidence="2 3">
    <name type="scientific">Lactuca saligna</name>
    <name type="common">Willowleaf lettuce</name>
    <dbReference type="NCBI Taxonomy" id="75948"/>
    <lineage>
        <taxon>Eukaryota</taxon>
        <taxon>Viridiplantae</taxon>
        <taxon>Streptophyta</taxon>
        <taxon>Embryophyta</taxon>
        <taxon>Tracheophyta</taxon>
        <taxon>Spermatophyta</taxon>
        <taxon>Magnoliopsida</taxon>
        <taxon>eudicotyledons</taxon>
        <taxon>Gunneridae</taxon>
        <taxon>Pentapetalae</taxon>
        <taxon>asterids</taxon>
        <taxon>campanulids</taxon>
        <taxon>Asterales</taxon>
        <taxon>Asteraceae</taxon>
        <taxon>Cichorioideae</taxon>
        <taxon>Cichorieae</taxon>
        <taxon>Lactucinae</taxon>
        <taxon>Lactuca</taxon>
    </lineage>
</organism>
<reference evidence="2" key="1">
    <citation type="submission" date="2023-04" db="EMBL/GenBank/DDBJ databases">
        <authorList>
            <person name="Vijverberg K."/>
            <person name="Xiong W."/>
            <person name="Schranz E."/>
        </authorList>
    </citation>
    <scope>NUCLEOTIDE SEQUENCE</scope>
</reference>
<dbReference type="AlphaFoldDB" id="A0AA35YQT5"/>
<protein>
    <recommendedName>
        <fullName evidence="1">High-affinity nitrate transporter</fullName>
    </recommendedName>
</protein>
<proteinExistence type="inferred from homology"/>
<dbReference type="EMBL" id="OX465080">
    <property type="protein sequence ID" value="CAI9278252.1"/>
    <property type="molecule type" value="Genomic_DNA"/>
</dbReference>
<dbReference type="GO" id="GO:0042128">
    <property type="term" value="P:nitrate assimilation"/>
    <property type="evidence" value="ECO:0007669"/>
    <property type="project" value="UniProtKB-UniRule"/>
</dbReference>
<evidence type="ECO:0000256" key="1">
    <source>
        <dbReference type="PIRNR" id="PIRNR012939"/>
    </source>
</evidence>
<keyword evidence="3" id="KW-1185">Reference proteome</keyword>
<dbReference type="GO" id="GO:0015112">
    <property type="term" value="F:nitrate transmembrane transporter activity"/>
    <property type="evidence" value="ECO:0007669"/>
    <property type="project" value="TreeGrafter"/>
</dbReference>
<keyword evidence="1" id="KW-0812">Transmembrane</keyword>
<dbReference type="Pfam" id="PF16974">
    <property type="entry name" value="NAR2"/>
    <property type="match status" value="1"/>
</dbReference>
<feature type="signal peptide" evidence="1">
    <location>
        <begin position="1"/>
        <end position="21"/>
    </location>
</feature>
<sequence length="204" mass="23114">MKSYMIKAFLLLFFMSKISNGSVLLSSLPQSLSVVASPTEGQVLQAGEDNITVSFGLNGSIANQTDESYKFVKVKLCYAPISQVDRKWRKTVDNIKKDKTCQFTIWEKPYDHQQNMSQQFEWTIEKDLPTATYFVRAYVYDSGDEEIGYGQTTNDKKISNLFKIQGISGRHPSIDIASICFSVFAILSLVGFFLLEKRQSKAKK</sequence>
<dbReference type="InterPro" id="IPR016605">
    <property type="entry name" value="Transptr_NO3_Nar2"/>
</dbReference>
<dbReference type="GO" id="GO:0010167">
    <property type="term" value="P:response to nitrate"/>
    <property type="evidence" value="ECO:0007669"/>
    <property type="project" value="UniProtKB-UniRule"/>
</dbReference>